<evidence type="ECO:0000256" key="9">
    <source>
        <dbReference type="SAM" id="MobiDB-lite"/>
    </source>
</evidence>
<keyword evidence="7" id="KW-0862">Zinc</keyword>
<dbReference type="GO" id="GO:0005737">
    <property type="term" value="C:cytoplasm"/>
    <property type="evidence" value="ECO:0007669"/>
    <property type="project" value="TreeGrafter"/>
</dbReference>
<sequence length="293" mass="33291">MCPRCFGQFVYEIDIARPRLVVEFTEFDPSPEARLLEALSLMLDPPIRQTSPQHERPTDVGIQPPWRRRRVGRSNSRFNEMDGWGPESGILARPRPTSWIIRVPNNLNRTDTEPEDAVPRGVDPRNYFAGHELNELIEELTQNDRPGPLPAPDSAINGLPNVKITQAHMANDSQSCAVCMDDFKVGGEAKELPCKHIFHSNCIVPWLRLHNSCPICRNGIPVPTVTTDGSSDSSDDWLDSSVDSRGRRGRRCFRWRRLASVWPFQPRYQPQGSRRSTNVTTRQESRVNSCNIL</sequence>
<evidence type="ECO:0000256" key="5">
    <source>
        <dbReference type="ARBA" id="ARBA00022771"/>
    </source>
</evidence>
<evidence type="ECO:0000256" key="1">
    <source>
        <dbReference type="ARBA" id="ARBA00000900"/>
    </source>
</evidence>
<reference evidence="11 12" key="1">
    <citation type="journal article" date="2018" name="Mol. Plant">
        <title>The genome of Artemisia annua provides insight into the evolution of Asteraceae family and artemisinin biosynthesis.</title>
        <authorList>
            <person name="Shen Q."/>
            <person name="Zhang L."/>
            <person name="Liao Z."/>
            <person name="Wang S."/>
            <person name="Yan T."/>
            <person name="Shi P."/>
            <person name="Liu M."/>
            <person name="Fu X."/>
            <person name="Pan Q."/>
            <person name="Wang Y."/>
            <person name="Lv Z."/>
            <person name="Lu X."/>
            <person name="Zhang F."/>
            <person name="Jiang W."/>
            <person name="Ma Y."/>
            <person name="Chen M."/>
            <person name="Hao X."/>
            <person name="Li L."/>
            <person name="Tang Y."/>
            <person name="Lv G."/>
            <person name="Zhou Y."/>
            <person name="Sun X."/>
            <person name="Brodelius P.E."/>
            <person name="Rose J.K.C."/>
            <person name="Tang K."/>
        </authorList>
    </citation>
    <scope>NUCLEOTIDE SEQUENCE [LARGE SCALE GENOMIC DNA]</scope>
    <source>
        <strain evidence="12">cv. Huhao1</strain>
        <tissue evidence="11">Leaf</tissue>
    </source>
</reference>
<dbReference type="AlphaFoldDB" id="A0A2U1MDX2"/>
<evidence type="ECO:0000313" key="11">
    <source>
        <dbReference type="EMBL" id="PWA59392.1"/>
    </source>
</evidence>
<evidence type="ECO:0000256" key="2">
    <source>
        <dbReference type="ARBA" id="ARBA00012483"/>
    </source>
</evidence>
<dbReference type="PROSITE" id="PS50089">
    <property type="entry name" value="ZF_RING_2"/>
    <property type="match status" value="1"/>
</dbReference>
<dbReference type="EC" id="2.3.2.27" evidence="2"/>
<keyword evidence="3" id="KW-0808">Transferase</keyword>
<feature type="domain" description="RING-type" evidence="10">
    <location>
        <begin position="176"/>
        <end position="217"/>
    </location>
</feature>
<gene>
    <name evidence="11" type="ORF">CTI12_AA391930</name>
</gene>
<dbReference type="GO" id="GO:0061630">
    <property type="term" value="F:ubiquitin protein ligase activity"/>
    <property type="evidence" value="ECO:0007669"/>
    <property type="project" value="UniProtKB-EC"/>
</dbReference>
<evidence type="ECO:0000259" key="10">
    <source>
        <dbReference type="PROSITE" id="PS50089"/>
    </source>
</evidence>
<comment type="caution">
    <text evidence="11">The sequence shown here is derived from an EMBL/GenBank/DDBJ whole genome shotgun (WGS) entry which is preliminary data.</text>
</comment>
<dbReference type="InterPro" id="IPR001841">
    <property type="entry name" value="Znf_RING"/>
</dbReference>
<dbReference type="Pfam" id="PF13639">
    <property type="entry name" value="zf-RING_2"/>
    <property type="match status" value="1"/>
</dbReference>
<name>A0A2U1MDX2_ARTAN</name>
<evidence type="ECO:0000256" key="7">
    <source>
        <dbReference type="ARBA" id="ARBA00022833"/>
    </source>
</evidence>
<dbReference type="InterPro" id="IPR013083">
    <property type="entry name" value="Znf_RING/FYVE/PHD"/>
</dbReference>
<evidence type="ECO:0000313" key="12">
    <source>
        <dbReference type="Proteomes" id="UP000245207"/>
    </source>
</evidence>
<dbReference type="OrthoDB" id="8062037at2759"/>
<dbReference type="Gene3D" id="3.30.40.10">
    <property type="entry name" value="Zinc/RING finger domain, C3HC4 (zinc finger)"/>
    <property type="match status" value="1"/>
</dbReference>
<keyword evidence="4" id="KW-0479">Metal-binding</keyword>
<organism evidence="11 12">
    <name type="scientific">Artemisia annua</name>
    <name type="common">Sweet wormwood</name>
    <dbReference type="NCBI Taxonomy" id="35608"/>
    <lineage>
        <taxon>Eukaryota</taxon>
        <taxon>Viridiplantae</taxon>
        <taxon>Streptophyta</taxon>
        <taxon>Embryophyta</taxon>
        <taxon>Tracheophyta</taxon>
        <taxon>Spermatophyta</taxon>
        <taxon>Magnoliopsida</taxon>
        <taxon>eudicotyledons</taxon>
        <taxon>Gunneridae</taxon>
        <taxon>Pentapetalae</taxon>
        <taxon>asterids</taxon>
        <taxon>campanulids</taxon>
        <taxon>Asterales</taxon>
        <taxon>Asteraceae</taxon>
        <taxon>Asteroideae</taxon>
        <taxon>Anthemideae</taxon>
        <taxon>Artemisiinae</taxon>
        <taxon>Artemisia</taxon>
    </lineage>
</organism>
<dbReference type="PANTHER" id="PTHR15710">
    <property type="entry name" value="E3 UBIQUITIN-PROTEIN LIGASE PRAJA"/>
    <property type="match status" value="1"/>
</dbReference>
<comment type="catalytic activity">
    <reaction evidence="1">
        <text>S-ubiquitinyl-[E2 ubiquitin-conjugating enzyme]-L-cysteine + [acceptor protein]-L-lysine = [E2 ubiquitin-conjugating enzyme]-L-cysteine + N(6)-ubiquitinyl-[acceptor protein]-L-lysine.</text>
        <dbReference type="EC" id="2.3.2.27"/>
    </reaction>
</comment>
<dbReference type="GO" id="GO:0016567">
    <property type="term" value="P:protein ubiquitination"/>
    <property type="evidence" value="ECO:0007669"/>
    <property type="project" value="TreeGrafter"/>
</dbReference>
<evidence type="ECO:0000256" key="6">
    <source>
        <dbReference type="ARBA" id="ARBA00022786"/>
    </source>
</evidence>
<dbReference type="CDD" id="cd16667">
    <property type="entry name" value="RING-H2_RNF126-like"/>
    <property type="match status" value="1"/>
</dbReference>
<proteinExistence type="predicted"/>
<keyword evidence="5 8" id="KW-0863">Zinc-finger</keyword>
<dbReference type="FunFam" id="3.30.40.10:FF:000022">
    <property type="entry name" value="E3 ubiquitin-protein ligase RING1-like"/>
    <property type="match status" value="1"/>
</dbReference>
<dbReference type="SMART" id="SM00184">
    <property type="entry name" value="RING"/>
    <property type="match status" value="1"/>
</dbReference>
<feature type="region of interest" description="Disordered" evidence="9">
    <location>
        <begin position="225"/>
        <end position="244"/>
    </location>
</feature>
<protein>
    <recommendedName>
        <fullName evidence="2">RING-type E3 ubiquitin transferase</fullName>
        <ecNumber evidence="2">2.3.2.27</ecNumber>
    </recommendedName>
</protein>
<evidence type="ECO:0000256" key="3">
    <source>
        <dbReference type="ARBA" id="ARBA00022679"/>
    </source>
</evidence>
<keyword evidence="6" id="KW-0833">Ubl conjugation pathway</keyword>
<dbReference type="EMBL" id="PKPP01005636">
    <property type="protein sequence ID" value="PWA59392.1"/>
    <property type="molecule type" value="Genomic_DNA"/>
</dbReference>
<evidence type="ECO:0000256" key="8">
    <source>
        <dbReference type="PROSITE-ProRule" id="PRU00175"/>
    </source>
</evidence>
<evidence type="ECO:0000256" key="4">
    <source>
        <dbReference type="ARBA" id="ARBA00022723"/>
    </source>
</evidence>
<dbReference type="PANTHER" id="PTHR15710:SF18">
    <property type="entry name" value="RING-TYPE E3 UBIQUITIN TRANSFERASE"/>
    <property type="match status" value="1"/>
</dbReference>
<keyword evidence="12" id="KW-1185">Reference proteome</keyword>
<dbReference type="SUPFAM" id="SSF57850">
    <property type="entry name" value="RING/U-box"/>
    <property type="match status" value="1"/>
</dbReference>
<accession>A0A2U1MDX2</accession>
<dbReference type="GO" id="GO:0008270">
    <property type="term" value="F:zinc ion binding"/>
    <property type="evidence" value="ECO:0007669"/>
    <property type="project" value="UniProtKB-KW"/>
</dbReference>
<dbReference type="Proteomes" id="UP000245207">
    <property type="component" value="Unassembled WGS sequence"/>
</dbReference>